<sequence>MKDRLKEIWGRQKKFDNIVLKKRQKTKLEVANEVKVALITEIGELYNENPTFKFWKEHKDLTITDKTKEEFADCLHFLISLGQDIFKDEQEMFEWYCKKNDKNLLRQKTGY</sequence>
<evidence type="ECO:0000313" key="2">
    <source>
        <dbReference type="Proteomes" id="UP000289216"/>
    </source>
</evidence>
<dbReference type="RefSeq" id="WP_062624515.1">
    <property type="nucleotide sequence ID" value="NZ_SBAP01000026.1"/>
</dbReference>
<dbReference type="AlphaFoldDB" id="A0A4Q2KSV2"/>
<evidence type="ECO:0008006" key="3">
    <source>
        <dbReference type="Google" id="ProtNLM"/>
    </source>
</evidence>
<dbReference type="Pfam" id="PF08761">
    <property type="entry name" value="dUTPase_2"/>
    <property type="match status" value="1"/>
</dbReference>
<name>A0A4Q2KSV2_9FUSO</name>
<dbReference type="InterPro" id="IPR014871">
    <property type="entry name" value="dUTPase/dCTP_pyrophosphatase"/>
</dbReference>
<dbReference type="SUPFAM" id="SSF101386">
    <property type="entry name" value="all-alpha NTP pyrophosphatases"/>
    <property type="match status" value="1"/>
</dbReference>
<organism evidence="1 2">
    <name type="scientific">Fusobacterium necrophorum</name>
    <dbReference type="NCBI Taxonomy" id="859"/>
    <lineage>
        <taxon>Bacteria</taxon>
        <taxon>Fusobacteriati</taxon>
        <taxon>Fusobacteriota</taxon>
        <taxon>Fusobacteriia</taxon>
        <taxon>Fusobacteriales</taxon>
        <taxon>Fusobacteriaceae</taxon>
        <taxon>Fusobacterium</taxon>
    </lineage>
</organism>
<dbReference type="CDD" id="cd11527">
    <property type="entry name" value="NTP-PPase_dUTPase"/>
    <property type="match status" value="1"/>
</dbReference>
<gene>
    <name evidence="1" type="ORF">EPT53_09475</name>
</gene>
<proteinExistence type="predicted"/>
<dbReference type="EMBL" id="SBAP01000026">
    <property type="protein sequence ID" value="RXZ68575.1"/>
    <property type="molecule type" value="Genomic_DNA"/>
</dbReference>
<accession>A0A4Q2KSV2</accession>
<evidence type="ECO:0000313" key="1">
    <source>
        <dbReference type="EMBL" id="RXZ68575.1"/>
    </source>
</evidence>
<dbReference type="Proteomes" id="UP000289216">
    <property type="component" value="Unassembled WGS sequence"/>
</dbReference>
<dbReference type="Gene3D" id="1.10.4010.10">
    <property type="entry name" value="Type II deoxyuridine triphosphatase"/>
    <property type="match status" value="1"/>
</dbReference>
<protein>
    <recommendedName>
        <fullName evidence="3">dUTP diphosphatase</fullName>
    </recommendedName>
</protein>
<comment type="caution">
    <text evidence="1">The sequence shown here is derived from an EMBL/GenBank/DDBJ whole genome shotgun (WGS) entry which is preliminary data.</text>
</comment>
<reference evidence="1 2" key="1">
    <citation type="submission" date="2019-01" db="EMBL/GenBank/DDBJ databases">
        <title>Fusobacterium necrophorum Isolated From the Uterus of Dairy Cows.</title>
        <authorList>
            <person name="Francis A.M."/>
        </authorList>
    </citation>
    <scope>NUCLEOTIDE SEQUENCE [LARGE SCALE GENOMIC DNA]</scope>
    <source>
        <strain evidence="1 2">KG35</strain>
    </source>
</reference>